<evidence type="ECO:0008006" key="6">
    <source>
        <dbReference type="Google" id="ProtNLM"/>
    </source>
</evidence>
<reference evidence="4" key="1">
    <citation type="submission" date="2025-08" db="UniProtKB">
        <authorList>
            <consortium name="Ensembl"/>
        </authorList>
    </citation>
    <scope>IDENTIFICATION</scope>
</reference>
<feature type="compositionally biased region" description="Basic and acidic residues" evidence="3">
    <location>
        <begin position="362"/>
        <end position="434"/>
    </location>
</feature>
<dbReference type="PANTHER" id="PTHR12375">
    <property type="entry name" value="RNA-BINDING PROTEIN LUC7-RELATED"/>
    <property type="match status" value="1"/>
</dbReference>
<reference evidence="4" key="2">
    <citation type="submission" date="2025-09" db="UniProtKB">
        <authorList>
            <consortium name="Ensembl"/>
        </authorList>
    </citation>
    <scope>IDENTIFICATION</scope>
</reference>
<dbReference type="Pfam" id="PF03194">
    <property type="entry name" value="LUC7"/>
    <property type="match status" value="1"/>
</dbReference>
<dbReference type="InterPro" id="IPR004882">
    <property type="entry name" value="Luc7-rel"/>
</dbReference>
<evidence type="ECO:0000313" key="4">
    <source>
        <dbReference type="Ensembl" id="ENSEBUP00000012375.1"/>
    </source>
</evidence>
<feature type="coiled-coil region" evidence="2">
    <location>
        <begin position="80"/>
        <end position="133"/>
    </location>
</feature>
<sequence>MGYEQEFLRYLQIIMTDVERRIRRGHARLALAQAGGAGGGGSGGPGSGGGGGVTGGGGGGGSSGGGGGGSGCSVSSSASLSKNDEKIRLLSNRIEELLDQIEEMGCEGRVEDAQSMMKLVENLKTEREQLHNNASVSVIGFLVASIMHNHWYPWHSGLWGISIHVHHLLQTIETFAAQEKQMEVCDVCGAFLIIGDPQSRVDDHLMGKQHMGYAKIKSSIEEMKEKMRKRHEEPERDREDKIHKDEEKDQEKERDKEREKEREREERDRRRKEEEEKREKERVREREREREKEREREREERRRPTSRSRDRERRQSRTQDRRPSRSVERHGSRSQSSKEQSRTSERRRSRSRDHKERRRSRSREGRDRVDSRSHRDKDGRGRNGDGDRNSRDKDGERDGKKKEKERDKDKEREEKNKDKERGRSCRESDYKGSAEGKSSGRKRRMSSGRDLFVEKEDAIECKKASVNGNEDLILEKVKLTPIKLLLCPDQGCSIRILKNSSPRRSRLQRHTLEKMYARCEPPVHLGSFD</sequence>
<accession>A0A8C4QA42</accession>
<feature type="compositionally biased region" description="Gly residues" evidence="3">
    <location>
        <begin position="35"/>
        <end position="71"/>
    </location>
</feature>
<evidence type="ECO:0000256" key="3">
    <source>
        <dbReference type="SAM" id="MobiDB-lite"/>
    </source>
</evidence>
<dbReference type="Proteomes" id="UP000694388">
    <property type="component" value="Unplaced"/>
</dbReference>
<keyword evidence="5" id="KW-1185">Reference proteome</keyword>
<protein>
    <recommendedName>
        <fullName evidence="6">Luc7-like protein 3</fullName>
    </recommendedName>
</protein>
<feature type="compositionally biased region" description="Basic residues" evidence="3">
    <location>
        <begin position="347"/>
        <end position="361"/>
    </location>
</feature>
<name>A0A8C4QA42_EPTBU</name>
<dbReference type="GeneTree" id="ENSGT00950000183213"/>
<dbReference type="Ensembl" id="ENSEBUT00000012951.1">
    <property type="protein sequence ID" value="ENSEBUP00000012375.1"/>
    <property type="gene ID" value="ENSEBUG00000007875.1"/>
</dbReference>
<organism evidence="4 5">
    <name type="scientific">Eptatretus burgeri</name>
    <name type="common">Inshore hagfish</name>
    <dbReference type="NCBI Taxonomy" id="7764"/>
    <lineage>
        <taxon>Eukaryota</taxon>
        <taxon>Metazoa</taxon>
        <taxon>Chordata</taxon>
        <taxon>Craniata</taxon>
        <taxon>Vertebrata</taxon>
        <taxon>Cyclostomata</taxon>
        <taxon>Myxini</taxon>
        <taxon>Myxiniformes</taxon>
        <taxon>Myxinidae</taxon>
        <taxon>Eptatretinae</taxon>
        <taxon>Eptatretus</taxon>
    </lineage>
</organism>
<feature type="region of interest" description="Disordered" evidence="3">
    <location>
        <begin position="224"/>
        <end position="449"/>
    </location>
</feature>
<dbReference type="GO" id="GO:0005685">
    <property type="term" value="C:U1 snRNP"/>
    <property type="evidence" value="ECO:0007669"/>
    <property type="project" value="InterPro"/>
</dbReference>
<feature type="region of interest" description="Disordered" evidence="3">
    <location>
        <begin position="34"/>
        <end position="78"/>
    </location>
</feature>
<evidence type="ECO:0000256" key="2">
    <source>
        <dbReference type="SAM" id="Coils"/>
    </source>
</evidence>
<feature type="compositionally biased region" description="Basic and acidic residues" evidence="3">
    <location>
        <begin position="224"/>
        <end position="331"/>
    </location>
</feature>
<evidence type="ECO:0000313" key="5">
    <source>
        <dbReference type="Proteomes" id="UP000694388"/>
    </source>
</evidence>
<dbReference type="GO" id="GO:0006376">
    <property type="term" value="P:mRNA splice site recognition"/>
    <property type="evidence" value="ECO:0007669"/>
    <property type="project" value="InterPro"/>
</dbReference>
<keyword evidence="2" id="KW-0175">Coiled coil</keyword>
<proteinExistence type="inferred from homology"/>
<dbReference type="GO" id="GO:0003729">
    <property type="term" value="F:mRNA binding"/>
    <property type="evidence" value="ECO:0007669"/>
    <property type="project" value="InterPro"/>
</dbReference>
<dbReference type="AlphaFoldDB" id="A0A8C4QA42"/>
<comment type="similarity">
    <text evidence="1">Belongs to the Luc7 family.</text>
</comment>
<evidence type="ECO:0000256" key="1">
    <source>
        <dbReference type="ARBA" id="ARBA00005655"/>
    </source>
</evidence>